<dbReference type="OrthoDB" id="325622at2759"/>
<sequence>MQAQLTEGQDQQSESIDDKSEQQTHSSPKLNFQEFIQQKPVLVFLGSLFTVLICCIFSQCLVRISKNYNLSLQKYYSKKKYEKAKLIQRYLNTEDQSRTMEFESSLVDRNRGSSNDRQNENDSFIRGGAGQDYQSDSNSNYIMRGIKD</sequence>
<evidence type="ECO:0000313" key="4">
    <source>
        <dbReference type="Proteomes" id="UP000039865"/>
    </source>
</evidence>
<dbReference type="EMBL" id="CCKQ01005490">
    <property type="protein sequence ID" value="CDW76734.1"/>
    <property type="molecule type" value="Genomic_DNA"/>
</dbReference>
<accession>A0A078A4A7</accession>
<keyword evidence="4" id="KW-1185">Reference proteome</keyword>
<protein>
    <recommendedName>
        <fullName evidence="5">Transmembrane protein</fullName>
    </recommendedName>
</protein>
<feature type="transmembrane region" description="Helical" evidence="2">
    <location>
        <begin position="41"/>
        <end position="62"/>
    </location>
</feature>
<keyword evidence="2" id="KW-1133">Transmembrane helix</keyword>
<name>A0A078A4A7_STYLE</name>
<evidence type="ECO:0008006" key="5">
    <source>
        <dbReference type="Google" id="ProtNLM"/>
    </source>
</evidence>
<keyword evidence="2" id="KW-0812">Transmembrane</keyword>
<evidence type="ECO:0000313" key="3">
    <source>
        <dbReference type="EMBL" id="CDW76734.1"/>
    </source>
</evidence>
<proteinExistence type="predicted"/>
<feature type="compositionally biased region" description="Polar residues" evidence="1">
    <location>
        <begin position="1"/>
        <end position="14"/>
    </location>
</feature>
<reference evidence="3 4" key="1">
    <citation type="submission" date="2014-06" db="EMBL/GenBank/DDBJ databases">
        <authorList>
            <person name="Swart Estienne"/>
        </authorList>
    </citation>
    <scope>NUCLEOTIDE SEQUENCE [LARGE SCALE GENOMIC DNA]</scope>
    <source>
        <strain evidence="3 4">130c</strain>
    </source>
</reference>
<dbReference type="AlphaFoldDB" id="A0A078A4A7"/>
<dbReference type="InParanoid" id="A0A078A4A7"/>
<organism evidence="3 4">
    <name type="scientific">Stylonychia lemnae</name>
    <name type="common">Ciliate</name>
    <dbReference type="NCBI Taxonomy" id="5949"/>
    <lineage>
        <taxon>Eukaryota</taxon>
        <taxon>Sar</taxon>
        <taxon>Alveolata</taxon>
        <taxon>Ciliophora</taxon>
        <taxon>Intramacronucleata</taxon>
        <taxon>Spirotrichea</taxon>
        <taxon>Stichotrichia</taxon>
        <taxon>Sporadotrichida</taxon>
        <taxon>Oxytrichidae</taxon>
        <taxon>Stylonychinae</taxon>
        <taxon>Stylonychia</taxon>
    </lineage>
</organism>
<feature type="region of interest" description="Disordered" evidence="1">
    <location>
        <begin position="1"/>
        <end position="27"/>
    </location>
</feature>
<gene>
    <name evidence="3" type="primary">Contig3248.g3473</name>
    <name evidence="3" type="ORF">STYLEM_5695</name>
</gene>
<feature type="region of interest" description="Disordered" evidence="1">
    <location>
        <begin position="102"/>
        <end position="139"/>
    </location>
</feature>
<feature type="compositionally biased region" description="Basic and acidic residues" evidence="1">
    <location>
        <begin position="102"/>
        <end position="111"/>
    </location>
</feature>
<evidence type="ECO:0000256" key="1">
    <source>
        <dbReference type="SAM" id="MobiDB-lite"/>
    </source>
</evidence>
<keyword evidence="2" id="KW-0472">Membrane</keyword>
<dbReference type="Proteomes" id="UP000039865">
    <property type="component" value="Unassembled WGS sequence"/>
</dbReference>
<evidence type="ECO:0000256" key="2">
    <source>
        <dbReference type="SAM" id="Phobius"/>
    </source>
</evidence>